<evidence type="ECO:0000256" key="1">
    <source>
        <dbReference type="SAM" id="MobiDB-lite"/>
    </source>
</evidence>
<accession>A0A0W0CD26</accession>
<dbReference type="VEuPathDB" id="FungiDB:GVI51_A00341"/>
<sequence length="786" mass="86998">MTDKTQNQEKIDDKVVAETVNSALEQLHMDDVESPEPPATGDQPTQHAPTAMQSTSPSHMFPPPQMYGFMPYSQMMHMPHPQGFFHPPEFQENMPNPSGNGRIPTVFNNSNDASMFPPLGASFPPLGVVPDGENSTGINDPFVPSNDQLWNSSNLQASAAIDVAGNTGAVPEDNGSKLTEKDAAPTAGAFRRQTFHAISTSTISDSAISDGIPTSVNDLPEKNFETAKNRTQSISFDKADSTLSEGKDTKDTEKGTNATADIQNVPVNYTAAYPYGGPPFQGSPVPGVGPHQIPHSGYGVRSPFPGAFGDFGAPFQSFSPTLGGPAPPMHPHSPIPMTHSPIQIGPMPEFMKGMRPESGEGKKDENVAMIPQGFPVMQHQQNGTPPPWMYGNPAFNGMMPHSAGMNQGPQSQYPRSKDGMHDKHDKGHYNNRHRGRRNNNYYNHEDRQRKMDNSQYADATLDQFIGNIYSLCKDQHGCRFLQKQLDVLGKKASDAIFEETKEYTVELMTDSFGNYLIQKLLERVTDDQRVELAKIAAPKMVEISKDPHGTRALQKLIECISTKEEAEIVVKSLQPDTVLLSKDLNGNHVIQKCLQKLNPEDSQFIFDAAGNECGEIATHRHGCCVLQRCLDHGTKTQFKDLCEKLLKYIDMLTFDPFGNYVVQYIISKETERNDYDYTYKIVNQLKPRFTELSVHKFGSNVVEKVLRTPVVSETIINELINEGSAEVQALLNDSFGNYVLQTALDISRDTNPYMYKKLVDLVTPLLVGNIRNTPHGKRIMGILNIE</sequence>
<dbReference type="GO" id="GO:0008104">
    <property type="term" value="P:intracellular protein localization"/>
    <property type="evidence" value="ECO:0007669"/>
    <property type="project" value="EnsemblFungi"/>
</dbReference>
<dbReference type="PANTHER" id="PTHR12537:SF13">
    <property type="entry name" value="PUMILIO HOMOLOGY DOMAIN FAMILY MEMBER 4"/>
    <property type="match status" value="1"/>
</dbReference>
<dbReference type="CDD" id="cd07920">
    <property type="entry name" value="Pumilio"/>
    <property type="match status" value="1"/>
</dbReference>
<evidence type="ECO:0000313" key="2">
    <source>
        <dbReference type="EMBL" id="KTB11886.1"/>
    </source>
</evidence>
<dbReference type="InterPro" id="IPR011989">
    <property type="entry name" value="ARM-like"/>
</dbReference>
<dbReference type="InterPro" id="IPR033712">
    <property type="entry name" value="Pumilio_RNA-bd"/>
</dbReference>
<dbReference type="GO" id="GO:0003729">
    <property type="term" value="F:mRNA binding"/>
    <property type="evidence" value="ECO:0007669"/>
    <property type="project" value="EnsemblFungi"/>
</dbReference>
<dbReference type="Gene3D" id="1.25.10.10">
    <property type="entry name" value="Leucine-rich Repeat Variant"/>
    <property type="match status" value="1"/>
</dbReference>
<dbReference type="PANTHER" id="PTHR12537">
    <property type="entry name" value="RNA BINDING PROTEIN PUMILIO-RELATED"/>
    <property type="match status" value="1"/>
</dbReference>
<comment type="caution">
    <text evidence="2">The sequence shown here is derived from an EMBL/GenBank/DDBJ whole genome shotgun (WGS) entry which is preliminary data.</text>
</comment>
<dbReference type="InterPro" id="IPR001313">
    <property type="entry name" value="Pumilio_RNA-bd_rpt"/>
</dbReference>
<dbReference type="EMBL" id="LLZZ01000026">
    <property type="protein sequence ID" value="KTB11886.1"/>
    <property type="molecule type" value="Genomic_DNA"/>
</dbReference>
<feature type="compositionally biased region" description="Basic and acidic residues" evidence="1">
    <location>
        <begin position="237"/>
        <end position="254"/>
    </location>
</feature>
<feature type="region of interest" description="Disordered" evidence="1">
    <location>
        <begin position="405"/>
        <end position="440"/>
    </location>
</feature>
<dbReference type="AlphaFoldDB" id="A0A0W0CD26"/>
<dbReference type="PROSITE" id="PS50303">
    <property type="entry name" value="PUM_HD"/>
    <property type="match status" value="1"/>
</dbReference>
<dbReference type="OrthoDB" id="668540at2759"/>
<dbReference type="InterPro" id="IPR016024">
    <property type="entry name" value="ARM-type_fold"/>
</dbReference>
<dbReference type="FunFam" id="1.25.10.10:FF:000237">
    <property type="entry name" value="Pumilio homolog 9"/>
    <property type="match status" value="1"/>
</dbReference>
<dbReference type="VEuPathDB" id="FungiDB:GW608_A00363"/>
<protein>
    <submittedName>
        <fullName evidence="2">Pumilio homology domain family member 4</fullName>
    </submittedName>
</protein>
<dbReference type="VEuPathDB" id="FungiDB:B1J91_A00473g"/>
<dbReference type="Proteomes" id="UP000054886">
    <property type="component" value="Unassembled WGS sequence"/>
</dbReference>
<feature type="compositionally biased region" description="Polar residues" evidence="1">
    <location>
        <begin position="42"/>
        <end position="58"/>
    </location>
</feature>
<dbReference type="SMART" id="SM00025">
    <property type="entry name" value="Pumilio"/>
    <property type="match status" value="8"/>
</dbReference>
<dbReference type="GO" id="GO:0000288">
    <property type="term" value="P:nuclear-transcribed mRNA catabolic process, deadenylation-dependent decay"/>
    <property type="evidence" value="ECO:0007669"/>
    <property type="project" value="EnsemblFungi"/>
</dbReference>
<name>A0A0W0CD26_CANGB</name>
<feature type="compositionally biased region" description="Basic and acidic residues" evidence="1">
    <location>
        <begin position="1"/>
        <end position="16"/>
    </location>
</feature>
<dbReference type="VEuPathDB" id="FungiDB:GWK60_A00363"/>
<dbReference type="Pfam" id="PF00806">
    <property type="entry name" value="PUF"/>
    <property type="match status" value="8"/>
</dbReference>
<evidence type="ECO:0000313" key="3">
    <source>
        <dbReference type="Proteomes" id="UP000054886"/>
    </source>
</evidence>
<organism evidence="2 3">
    <name type="scientific">Candida glabrata</name>
    <name type="common">Yeast</name>
    <name type="synonym">Torulopsis glabrata</name>
    <dbReference type="NCBI Taxonomy" id="5478"/>
    <lineage>
        <taxon>Eukaryota</taxon>
        <taxon>Fungi</taxon>
        <taxon>Dikarya</taxon>
        <taxon>Ascomycota</taxon>
        <taxon>Saccharomycotina</taxon>
        <taxon>Saccharomycetes</taxon>
        <taxon>Saccharomycetales</taxon>
        <taxon>Saccharomycetaceae</taxon>
        <taxon>Nakaseomyces</taxon>
    </lineage>
</organism>
<proteinExistence type="predicted"/>
<reference evidence="2 3" key="1">
    <citation type="submission" date="2015-10" db="EMBL/GenBank/DDBJ databases">
        <title>Draft genomes sequences of Candida glabrata isolates 1A, 1B, 2A, 2B, 3A and 3B.</title>
        <authorList>
            <person name="Haavelsrud O.E."/>
            <person name="Gaustad P."/>
        </authorList>
    </citation>
    <scope>NUCLEOTIDE SEQUENCE [LARGE SCALE GENOMIC DNA]</scope>
    <source>
        <strain evidence="2">910700640</strain>
    </source>
</reference>
<feature type="region of interest" description="Disordered" evidence="1">
    <location>
        <begin position="1"/>
        <end position="62"/>
    </location>
</feature>
<dbReference type="InterPro" id="IPR033133">
    <property type="entry name" value="PUM-HD"/>
</dbReference>
<dbReference type="VEuPathDB" id="FungiDB:CAGL0A00473g"/>
<gene>
    <name evidence="2" type="ORF">AO440_000018</name>
</gene>
<dbReference type="PROSITE" id="PS50302">
    <property type="entry name" value="PUM"/>
    <property type="match status" value="7"/>
</dbReference>
<feature type="compositionally biased region" description="Polar residues" evidence="1">
    <location>
        <begin position="405"/>
        <end position="414"/>
    </location>
</feature>
<feature type="compositionally biased region" description="Basic and acidic residues" evidence="1">
    <location>
        <begin position="415"/>
        <end position="428"/>
    </location>
</feature>
<feature type="region of interest" description="Disordered" evidence="1">
    <location>
        <begin position="225"/>
        <end position="257"/>
    </location>
</feature>
<dbReference type="GO" id="GO:0005737">
    <property type="term" value="C:cytoplasm"/>
    <property type="evidence" value="ECO:0007669"/>
    <property type="project" value="TreeGrafter"/>
</dbReference>
<dbReference type="GO" id="GO:0017148">
    <property type="term" value="P:negative regulation of translation"/>
    <property type="evidence" value="ECO:0007669"/>
    <property type="project" value="EnsemblFungi"/>
</dbReference>
<dbReference type="SUPFAM" id="SSF48371">
    <property type="entry name" value="ARM repeat"/>
    <property type="match status" value="1"/>
</dbReference>